<dbReference type="GeneID" id="19016073"/>
<gene>
    <name evidence="1" type="ORF">Bathy04g00470</name>
</gene>
<dbReference type="Proteomes" id="UP000198341">
    <property type="component" value="Chromosome 4"/>
</dbReference>
<evidence type="ECO:0000313" key="1">
    <source>
        <dbReference type="EMBL" id="CCO16383.1"/>
    </source>
</evidence>
<proteinExistence type="predicted"/>
<name>K8F4E9_9CHLO</name>
<sequence>MDARMDEDEPCDVNLECPLEPFDISKCLKRHKGVLKMGVNHAVRFTLNAENLFVSPLPGSTIFLDDEVVTDKMTKMLEDGSRLRFAKSEYVLISEGFCPLPSWEAVISSR</sequence>
<evidence type="ECO:0000313" key="2">
    <source>
        <dbReference type="Proteomes" id="UP000198341"/>
    </source>
</evidence>
<dbReference type="KEGG" id="bpg:Bathy04g00470"/>
<organism evidence="1 2">
    <name type="scientific">Bathycoccus prasinos</name>
    <dbReference type="NCBI Taxonomy" id="41875"/>
    <lineage>
        <taxon>Eukaryota</taxon>
        <taxon>Viridiplantae</taxon>
        <taxon>Chlorophyta</taxon>
        <taxon>Mamiellophyceae</taxon>
        <taxon>Mamiellales</taxon>
        <taxon>Bathycoccaceae</taxon>
        <taxon>Bathycoccus</taxon>
    </lineage>
</organism>
<reference evidence="1 2" key="1">
    <citation type="submission" date="2011-10" db="EMBL/GenBank/DDBJ databases">
        <authorList>
            <person name="Genoscope - CEA"/>
        </authorList>
    </citation>
    <scope>NUCLEOTIDE SEQUENCE [LARGE SCALE GENOMIC DNA]</scope>
    <source>
        <strain evidence="1 2">RCC 1105</strain>
    </source>
</reference>
<keyword evidence="2" id="KW-1185">Reference proteome</keyword>
<dbReference type="AlphaFoldDB" id="K8F4E9"/>
<accession>K8F4E9</accession>
<evidence type="ECO:0008006" key="3">
    <source>
        <dbReference type="Google" id="ProtNLM"/>
    </source>
</evidence>
<protein>
    <recommendedName>
        <fullName evidence="3">FHA domain-containing protein</fullName>
    </recommendedName>
</protein>
<dbReference type="EMBL" id="FO082275">
    <property type="protein sequence ID" value="CCO16383.1"/>
    <property type="molecule type" value="Genomic_DNA"/>
</dbReference>
<dbReference type="RefSeq" id="XP_007513858.1">
    <property type="nucleotide sequence ID" value="XM_007513796.1"/>
</dbReference>